<evidence type="ECO:0000313" key="3">
    <source>
        <dbReference type="Proteomes" id="UP000483839"/>
    </source>
</evidence>
<dbReference type="Gene3D" id="3.90.550.10">
    <property type="entry name" value="Spore Coat Polysaccharide Biosynthesis Protein SpsA, Chain A"/>
    <property type="match status" value="1"/>
</dbReference>
<protein>
    <submittedName>
        <fullName evidence="2">Glycosyltransferase</fullName>
    </submittedName>
</protein>
<feature type="non-terminal residue" evidence="2">
    <location>
        <position position="216"/>
    </location>
</feature>
<reference evidence="2 3" key="1">
    <citation type="submission" date="2019-11" db="EMBL/GenBank/DDBJ databases">
        <title>Streptococcus uberis isolated from clinical mastitis cases on a southeastern Queensland dairy.</title>
        <authorList>
            <person name="Workentine M.L."/>
            <person name="Price R."/>
            <person name="Olchowy T."/>
        </authorList>
    </citation>
    <scope>NUCLEOTIDE SEQUENCE [LARGE SCALE GENOMIC DNA]</scope>
    <source>
        <strain evidence="2 3">OLC4459-A17</strain>
    </source>
</reference>
<gene>
    <name evidence="2" type="ORF">GKS16_03235</name>
</gene>
<comment type="caution">
    <text evidence="2">The sequence shown here is derived from an EMBL/GenBank/DDBJ whole genome shotgun (WGS) entry which is preliminary data.</text>
</comment>
<dbReference type="Proteomes" id="UP000483839">
    <property type="component" value="Unassembled WGS sequence"/>
</dbReference>
<accession>A0A6L6G802</accession>
<sequence>MINVVIVLYNKSYKDSITINSLSKIDHNFNIVIYDNSTKDFGNKKWCNQNDFTYLGDGTNRGLSYAYNRAIELINPSQNDFVVILDDDTYLSEDYINELVSISNSKSRFDVFLPVVRTEKYILSPSIIEHSGRVILLQNITNIDYSKITAINSGMAVKGNVYKKIKYDESMFLDCVDHDFMNQIRINEFNVKIMNSVINQTYSRESEQNIKKIKIR</sequence>
<keyword evidence="2" id="KW-0808">Transferase</keyword>
<evidence type="ECO:0000259" key="1">
    <source>
        <dbReference type="Pfam" id="PF00535"/>
    </source>
</evidence>
<dbReference type="GO" id="GO:0016740">
    <property type="term" value="F:transferase activity"/>
    <property type="evidence" value="ECO:0007669"/>
    <property type="project" value="UniProtKB-KW"/>
</dbReference>
<dbReference type="AlphaFoldDB" id="A0A6L6G802"/>
<organism evidence="2 3">
    <name type="scientific">Streptococcus uberis</name>
    <dbReference type="NCBI Taxonomy" id="1349"/>
    <lineage>
        <taxon>Bacteria</taxon>
        <taxon>Bacillati</taxon>
        <taxon>Bacillota</taxon>
        <taxon>Bacilli</taxon>
        <taxon>Lactobacillales</taxon>
        <taxon>Streptococcaceae</taxon>
        <taxon>Streptococcus</taxon>
    </lineage>
</organism>
<dbReference type="InterPro" id="IPR029044">
    <property type="entry name" value="Nucleotide-diphossugar_trans"/>
</dbReference>
<dbReference type="Pfam" id="PF00535">
    <property type="entry name" value="Glycos_transf_2"/>
    <property type="match status" value="1"/>
</dbReference>
<dbReference type="InterPro" id="IPR001173">
    <property type="entry name" value="Glyco_trans_2-like"/>
</dbReference>
<dbReference type="SUPFAM" id="SSF53448">
    <property type="entry name" value="Nucleotide-diphospho-sugar transferases"/>
    <property type="match status" value="1"/>
</dbReference>
<dbReference type="RefSeq" id="WP_154617303.1">
    <property type="nucleotide sequence ID" value="NZ_WLXI01000030.1"/>
</dbReference>
<feature type="domain" description="Glycosyltransferase 2-like" evidence="1">
    <location>
        <begin position="4"/>
        <end position="101"/>
    </location>
</feature>
<proteinExistence type="predicted"/>
<evidence type="ECO:0000313" key="2">
    <source>
        <dbReference type="EMBL" id="MTD01290.1"/>
    </source>
</evidence>
<name>A0A6L6G802_STRUB</name>
<dbReference type="EMBL" id="WLXI01000030">
    <property type="protein sequence ID" value="MTD01290.1"/>
    <property type="molecule type" value="Genomic_DNA"/>
</dbReference>